<evidence type="ECO:0000256" key="2">
    <source>
        <dbReference type="ARBA" id="ARBA00005680"/>
    </source>
</evidence>
<dbReference type="EC" id="2.4.1.-" evidence="11"/>
<dbReference type="InterPro" id="IPR029044">
    <property type="entry name" value="Nucleotide-diphossugar_trans"/>
</dbReference>
<dbReference type="Gene3D" id="3.90.550.10">
    <property type="entry name" value="Spore Coat Polysaccharide Biosynthesis Protein SpsA, Chain A"/>
    <property type="match status" value="1"/>
</dbReference>
<dbReference type="Proteomes" id="UP000694888">
    <property type="component" value="Unplaced"/>
</dbReference>
<keyword evidence="13" id="KW-1185">Reference proteome</keyword>
<dbReference type="SUPFAM" id="SSF50370">
    <property type="entry name" value="Ricin B-like lectins"/>
    <property type="match status" value="1"/>
</dbReference>
<reference evidence="14" key="1">
    <citation type="submission" date="2025-08" db="UniProtKB">
        <authorList>
            <consortium name="RefSeq"/>
        </authorList>
    </citation>
    <scope>IDENTIFICATION</scope>
</reference>
<evidence type="ECO:0000256" key="4">
    <source>
        <dbReference type="ARBA" id="ARBA00022692"/>
    </source>
</evidence>
<dbReference type="GeneID" id="101863072"/>
<evidence type="ECO:0000256" key="1">
    <source>
        <dbReference type="ARBA" id="ARBA00004323"/>
    </source>
</evidence>
<evidence type="ECO:0000256" key="6">
    <source>
        <dbReference type="ARBA" id="ARBA00022968"/>
    </source>
</evidence>
<comment type="pathway">
    <text evidence="11">Protein modification; protein glycosylation.</text>
</comment>
<dbReference type="InterPro" id="IPR035992">
    <property type="entry name" value="Ricin_B-like_lectins"/>
</dbReference>
<keyword evidence="8 11" id="KW-0333">Golgi apparatus</keyword>
<comment type="subcellular location">
    <subcellularLocation>
        <location evidence="1 11">Golgi apparatus membrane</location>
        <topology evidence="1 11">Single-pass type II membrane protein</topology>
    </subcellularLocation>
</comment>
<dbReference type="CDD" id="cd02510">
    <property type="entry name" value="pp-GalNAc-T"/>
    <property type="match status" value="1"/>
</dbReference>
<evidence type="ECO:0000313" key="14">
    <source>
        <dbReference type="RefSeq" id="XP_012940772.2"/>
    </source>
</evidence>
<dbReference type="Pfam" id="PF02709">
    <property type="entry name" value="Glyco_transf_7C"/>
    <property type="match status" value="1"/>
</dbReference>
<evidence type="ECO:0000256" key="3">
    <source>
        <dbReference type="ARBA" id="ARBA00022679"/>
    </source>
</evidence>
<proteinExistence type="inferred from homology"/>
<dbReference type="Gene3D" id="2.80.10.50">
    <property type="match status" value="1"/>
</dbReference>
<dbReference type="RefSeq" id="XP_012940772.2">
    <property type="nucleotide sequence ID" value="XM_013085318.2"/>
</dbReference>
<accession>A0ABM1A4N4</accession>
<comment type="cofactor">
    <cofactor evidence="11">
        <name>Mn(2+)</name>
        <dbReference type="ChEBI" id="CHEBI:29035"/>
    </cofactor>
</comment>
<keyword evidence="11" id="KW-0464">Manganese</keyword>
<name>A0ABM1A4N4_APLCA</name>
<keyword evidence="10 11" id="KW-1015">Disulfide bond</keyword>
<gene>
    <name evidence="14" type="primary">LOC101863072</name>
</gene>
<sequence>MFTGLTLLFFIWVVYLFLTVYTGALSFSTSYEVNVRQIREEILKSIKLNSYNSTELGELQRLQKAIEELSKNSRVVKPFLTTGTTMNSSRVLSELHETKDSEVLDPMPTAPGTLRRDLWPPMANPWDPGYNGHPVRINVSALTTEEKLQYDQGLEMYKVNKFVTDRIPLRRQINLKMPECSGLHYDVSSLPKVGVVLIFHNELWSVLLRAVYSILDAGPEELISEIVLVDDASDKEYLGRPLDDYVVIFGGRVKVVRMPKRSGLILARMAGFDHVTGQVAAFLDAHCEVHKGWLEPLLQRIKEDDSVLAVPSTDSIDWKTFQFIFKKNLQQNRGGTDWDLNFSWISPGVVDGVERKTLSDPVKSPTHLGCCFAVSKRHFERVGRYDPGLQIWGCENLELSFKTWMCGGRVEILPCSHVGHMYRPSFPYSWEDPYNLKLVKNCLRVAEVWLDEYKQVYFERIANFQKKLDYGDVSERKALRAKLQCKSFHWYLKEVYPDLYIPDRARTSGNIKSVADPSLCVTRGVRWESYGKQATPASCRYQDQTQYFLLTKEGQIRRDEGCLEYNGRDRVILNPCSTTNSQWRYTKENQILHLPSGNCLTLSKDKVEILLLDCSEEDKQQQWTWPRKTLRLPK</sequence>
<feature type="domain" description="Ricin B lectin" evidence="12">
    <location>
        <begin position="507"/>
        <end position="626"/>
    </location>
</feature>
<keyword evidence="6" id="KW-0735">Signal-anchor</keyword>
<dbReference type="InterPro" id="IPR000772">
    <property type="entry name" value="Ricin_B_lectin"/>
</dbReference>
<dbReference type="PANTHER" id="PTHR11675:SF126">
    <property type="entry name" value="RICIN B LECTIN DOMAIN-CONTAINING PROTEIN"/>
    <property type="match status" value="1"/>
</dbReference>
<evidence type="ECO:0000259" key="12">
    <source>
        <dbReference type="SMART" id="SM00458"/>
    </source>
</evidence>
<dbReference type="SMART" id="SM00458">
    <property type="entry name" value="RICIN"/>
    <property type="match status" value="1"/>
</dbReference>
<evidence type="ECO:0000256" key="11">
    <source>
        <dbReference type="RuleBase" id="RU361242"/>
    </source>
</evidence>
<keyword evidence="4" id="KW-0812">Transmembrane</keyword>
<keyword evidence="5 11" id="KW-0430">Lectin</keyword>
<dbReference type="InterPro" id="IPR027791">
    <property type="entry name" value="Galactosyl_T_C"/>
</dbReference>
<protein>
    <recommendedName>
        <fullName evidence="11">Polypeptide N-acetylgalactosaminyltransferase</fullName>
        <ecNumber evidence="11">2.4.1.-</ecNumber>
    </recommendedName>
    <alternativeName>
        <fullName evidence="11">Protein-UDP acetylgalactosaminyltransferase</fullName>
    </alternativeName>
</protein>
<evidence type="ECO:0000256" key="8">
    <source>
        <dbReference type="ARBA" id="ARBA00023034"/>
    </source>
</evidence>
<dbReference type="SUPFAM" id="SSF53448">
    <property type="entry name" value="Nucleotide-diphospho-sugar transferases"/>
    <property type="match status" value="1"/>
</dbReference>
<dbReference type="PROSITE" id="PS50231">
    <property type="entry name" value="RICIN_B_LECTIN"/>
    <property type="match status" value="1"/>
</dbReference>
<evidence type="ECO:0000256" key="9">
    <source>
        <dbReference type="ARBA" id="ARBA00023136"/>
    </source>
</evidence>
<dbReference type="Pfam" id="PF00535">
    <property type="entry name" value="Glycos_transf_2"/>
    <property type="match status" value="1"/>
</dbReference>
<dbReference type="InterPro" id="IPR045885">
    <property type="entry name" value="GalNAc-T"/>
</dbReference>
<comment type="similarity">
    <text evidence="2 11">Belongs to the glycosyltransferase 2 family. GalNAc-T subfamily.</text>
</comment>
<keyword evidence="3 11" id="KW-0808">Transferase</keyword>
<evidence type="ECO:0000256" key="5">
    <source>
        <dbReference type="ARBA" id="ARBA00022734"/>
    </source>
</evidence>
<keyword evidence="11" id="KW-0328">Glycosyltransferase</keyword>
<evidence type="ECO:0000256" key="7">
    <source>
        <dbReference type="ARBA" id="ARBA00022989"/>
    </source>
</evidence>
<keyword evidence="9" id="KW-0472">Membrane</keyword>
<dbReference type="InterPro" id="IPR001173">
    <property type="entry name" value="Glyco_trans_2-like"/>
</dbReference>
<dbReference type="PANTHER" id="PTHR11675">
    <property type="entry name" value="N-ACETYLGALACTOSAMINYLTRANSFERASE"/>
    <property type="match status" value="1"/>
</dbReference>
<keyword evidence="7" id="KW-1133">Transmembrane helix</keyword>
<dbReference type="Pfam" id="PF00652">
    <property type="entry name" value="Ricin_B_lectin"/>
    <property type="match status" value="1"/>
</dbReference>
<evidence type="ECO:0000313" key="13">
    <source>
        <dbReference type="Proteomes" id="UP000694888"/>
    </source>
</evidence>
<organism evidence="13 14">
    <name type="scientific">Aplysia californica</name>
    <name type="common">California sea hare</name>
    <dbReference type="NCBI Taxonomy" id="6500"/>
    <lineage>
        <taxon>Eukaryota</taxon>
        <taxon>Metazoa</taxon>
        <taxon>Spiralia</taxon>
        <taxon>Lophotrochozoa</taxon>
        <taxon>Mollusca</taxon>
        <taxon>Gastropoda</taxon>
        <taxon>Heterobranchia</taxon>
        <taxon>Euthyneura</taxon>
        <taxon>Tectipleura</taxon>
        <taxon>Aplysiida</taxon>
        <taxon>Aplysioidea</taxon>
        <taxon>Aplysiidae</taxon>
        <taxon>Aplysia</taxon>
    </lineage>
</organism>
<evidence type="ECO:0000256" key="10">
    <source>
        <dbReference type="ARBA" id="ARBA00023157"/>
    </source>
</evidence>